<keyword evidence="3" id="KW-0378">Hydrolase</keyword>
<dbReference type="Proteomes" id="UP000641137">
    <property type="component" value="Unassembled WGS sequence"/>
</dbReference>
<evidence type="ECO:0000313" key="7">
    <source>
        <dbReference type="Proteomes" id="UP000641137"/>
    </source>
</evidence>
<evidence type="ECO:0000256" key="4">
    <source>
        <dbReference type="ARBA" id="ARBA00022842"/>
    </source>
</evidence>
<accession>A0A8J3DGQ2</accession>
<dbReference type="InterPro" id="IPR006879">
    <property type="entry name" value="YdjC-like"/>
</dbReference>
<comment type="caution">
    <text evidence="6">The sequence shown here is derived from an EMBL/GenBank/DDBJ whole genome shotgun (WGS) entry which is preliminary data.</text>
</comment>
<dbReference type="GO" id="GO:0019213">
    <property type="term" value="F:deacetylase activity"/>
    <property type="evidence" value="ECO:0007669"/>
    <property type="project" value="TreeGrafter"/>
</dbReference>
<dbReference type="EMBL" id="BMZO01000002">
    <property type="protein sequence ID" value="GHC65650.1"/>
    <property type="molecule type" value="Genomic_DNA"/>
</dbReference>
<dbReference type="PANTHER" id="PTHR31609">
    <property type="entry name" value="YDJC DEACETYLASE FAMILY MEMBER"/>
    <property type="match status" value="1"/>
</dbReference>
<gene>
    <name evidence="6" type="ORF">GCM10010136_08490</name>
</gene>
<keyword evidence="4" id="KW-0460">Magnesium</keyword>
<dbReference type="GO" id="GO:0046872">
    <property type="term" value="F:metal ion binding"/>
    <property type="evidence" value="ECO:0007669"/>
    <property type="project" value="UniProtKB-KW"/>
</dbReference>
<dbReference type="GO" id="GO:0005975">
    <property type="term" value="P:carbohydrate metabolic process"/>
    <property type="evidence" value="ECO:0007669"/>
    <property type="project" value="InterPro"/>
</dbReference>
<comment type="cofactor">
    <cofactor evidence="1">
        <name>Mg(2+)</name>
        <dbReference type="ChEBI" id="CHEBI:18420"/>
    </cofactor>
</comment>
<dbReference type="PANTHER" id="PTHR31609:SF1">
    <property type="entry name" value="CARBOHYDRATE DEACETYLASE"/>
    <property type="match status" value="1"/>
</dbReference>
<keyword evidence="7" id="KW-1185">Reference proteome</keyword>
<keyword evidence="2" id="KW-0479">Metal-binding</keyword>
<organism evidence="6 7">
    <name type="scientific">Limoniibacter endophyticus</name>
    <dbReference type="NCBI Taxonomy" id="1565040"/>
    <lineage>
        <taxon>Bacteria</taxon>
        <taxon>Pseudomonadati</taxon>
        <taxon>Pseudomonadota</taxon>
        <taxon>Alphaproteobacteria</taxon>
        <taxon>Hyphomicrobiales</taxon>
        <taxon>Bartonellaceae</taxon>
        <taxon>Limoniibacter</taxon>
    </lineage>
</organism>
<dbReference type="RefSeq" id="WP_189488196.1">
    <property type="nucleotide sequence ID" value="NZ_BMZO01000002.1"/>
</dbReference>
<evidence type="ECO:0000256" key="1">
    <source>
        <dbReference type="ARBA" id="ARBA00001946"/>
    </source>
</evidence>
<dbReference type="Gene3D" id="3.20.20.370">
    <property type="entry name" value="Glycoside hydrolase/deacetylase"/>
    <property type="match status" value="1"/>
</dbReference>
<proteinExistence type="predicted"/>
<evidence type="ECO:0008006" key="8">
    <source>
        <dbReference type="Google" id="ProtNLM"/>
    </source>
</evidence>
<dbReference type="SUPFAM" id="SSF88713">
    <property type="entry name" value="Glycoside hydrolase/deacetylase"/>
    <property type="match status" value="1"/>
</dbReference>
<evidence type="ECO:0000256" key="3">
    <source>
        <dbReference type="ARBA" id="ARBA00022801"/>
    </source>
</evidence>
<protein>
    <recommendedName>
        <fullName evidence="8">ChbG/HpnK family deacetylase</fullName>
    </recommendedName>
</protein>
<dbReference type="CDD" id="cd10807">
    <property type="entry name" value="YdjC_like_3"/>
    <property type="match status" value="1"/>
</dbReference>
<dbReference type="InterPro" id="IPR011330">
    <property type="entry name" value="Glyco_hydro/deAcase_b/a-brl"/>
</dbReference>
<dbReference type="AlphaFoldDB" id="A0A8J3DGQ2"/>
<evidence type="ECO:0000256" key="5">
    <source>
        <dbReference type="ARBA" id="ARBA00023277"/>
    </source>
</evidence>
<reference evidence="6" key="2">
    <citation type="submission" date="2020-09" db="EMBL/GenBank/DDBJ databases">
        <authorList>
            <person name="Sun Q."/>
            <person name="Kim S."/>
        </authorList>
    </citation>
    <scope>NUCLEOTIDE SEQUENCE</scope>
    <source>
        <strain evidence="6">KCTC 42097</strain>
    </source>
</reference>
<reference evidence="6" key="1">
    <citation type="journal article" date="2014" name="Int. J. Syst. Evol. Microbiol.">
        <title>Complete genome sequence of Corynebacterium casei LMG S-19264T (=DSM 44701T), isolated from a smear-ripened cheese.</title>
        <authorList>
            <consortium name="US DOE Joint Genome Institute (JGI-PGF)"/>
            <person name="Walter F."/>
            <person name="Albersmeier A."/>
            <person name="Kalinowski J."/>
            <person name="Ruckert C."/>
        </authorList>
    </citation>
    <scope>NUCLEOTIDE SEQUENCE</scope>
    <source>
        <strain evidence="6">KCTC 42097</strain>
    </source>
</reference>
<evidence type="ECO:0000256" key="2">
    <source>
        <dbReference type="ARBA" id="ARBA00022723"/>
    </source>
</evidence>
<dbReference type="Pfam" id="PF04794">
    <property type="entry name" value="YdjC"/>
    <property type="match status" value="1"/>
</dbReference>
<sequence length="267" mass="29836">MAEDRKLLLLADDYALSHGISAGIRTLIKAGKISGTGCMTLFPEWKSEVAALREIERPGAQVGLHMTLTDFAPLSSNPLLARHGNMPDLRSLIAATLFTRKFDDAIHTELDAQLDAFTQYMGHAPHYIDGHQHVHFLPPVRRWFAKRAAQWADSSRPWLRGAPTFAGATSTSIRTKIAFASFLALGFEDAVSRYGYEIRGPLCGFYDWQEGRNFEPMLRGLQRNAPSDAVVMCHPGYVDDLLRQRDVFVEARQTEFNVLLNGNYAAL</sequence>
<evidence type="ECO:0000313" key="6">
    <source>
        <dbReference type="EMBL" id="GHC65650.1"/>
    </source>
</evidence>
<dbReference type="GO" id="GO:0016787">
    <property type="term" value="F:hydrolase activity"/>
    <property type="evidence" value="ECO:0007669"/>
    <property type="project" value="UniProtKB-KW"/>
</dbReference>
<keyword evidence="5" id="KW-0119">Carbohydrate metabolism</keyword>
<name>A0A8J3DGQ2_9HYPH</name>